<organism evidence="1 2">
    <name type="scientific">Schistosoma margrebowiei</name>
    <dbReference type="NCBI Taxonomy" id="48269"/>
    <lineage>
        <taxon>Eukaryota</taxon>
        <taxon>Metazoa</taxon>
        <taxon>Spiralia</taxon>
        <taxon>Lophotrochozoa</taxon>
        <taxon>Platyhelminthes</taxon>
        <taxon>Trematoda</taxon>
        <taxon>Digenea</taxon>
        <taxon>Strigeidida</taxon>
        <taxon>Schistosomatoidea</taxon>
        <taxon>Schistosomatidae</taxon>
        <taxon>Schistosoma</taxon>
    </lineage>
</organism>
<dbReference type="Pfam" id="PF00078">
    <property type="entry name" value="RVT_1"/>
    <property type="match status" value="1"/>
</dbReference>
<dbReference type="PROSITE" id="PS50878">
    <property type="entry name" value="RT_POL"/>
    <property type="match status" value="1"/>
</dbReference>
<evidence type="ECO:0000313" key="2">
    <source>
        <dbReference type="Proteomes" id="UP000277204"/>
    </source>
</evidence>
<sequence length="230" mass="26075">MMKIIPVPKKVSGDRNVKFRPIAITSPSLITMEKLLLLLIQPAIKEHNDPYQCAYRCKTSTLDALAVLHHNIVFNLEKGKKYVRCAFLDYSSAFDSIPRQRLINKLISVNTDSWITNWLCSYLSGRGQYTVFGGRCSESLLSHEGVPQGAVLSPLLFSFFLNDLPSSTEDTFVKYEDDLAVSMPISSSFHPTEMNEFLSRIYCWSVDNGLIPNLCECQAFNFSMRHETES</sequence>
<keyword evidence="2" id="KW-1185">Reference proteome</keyword>
<proteinExistence type="predicted"/>
<protein>
    <submittedName>
        <fullName evidence="1">Uncharacterized protein</fullName>
    </submittedName>
</protein>
<dbReference type="PANTHER" id="PTHR33332">
    <property type="entry name" value="REVERSE TRANSCRIPTASE DOMAIN-CONTAINING PROTEIN"/>
    <property type="match status" value="1"/>
</dbReference>
<dbReference type="EMBL" id="UZAI01009623">
    <property type="protein sequence ID" value="VDP04985.1"/>
    <property type="molecule type" value="Genomic_DNA"/>
</dbReference>
<name>A0A183MB85_9TREM</name>
<reference evidence="1 2" key="1">
    <citation type="submission" date="2018-11" db="EMBL/GenBank/DDBJ databases">
        <authorList>
            <consortium name="Pathogen Informatics"/>
        </authorList>
    </citation>
    <scope>NUCLEOTIDE SEQUENCE [LARGE SCALE GENOMIC DNA]</scope>
    <source>
        <strain evidence="1 2">Zambia</strain>
    </source>
</reference>
<dbReference type="CDD" id="cd01650">
    <property type="entry name" value="RT_nLTR_like"/>
    <property type="match status" value="1"/>
</dbReference>
<evidence type="ECO:0000313" key="1">
    <source>
        <dbReference type="EMBL" id="VDP04985.1"/>
    </source>
</evidence>
<dbReference type="InterPro" id="IPR043502">
    <property type="entry name" value="DNA/RNA_pol_sf"/>
</dbReference>
<gene>
    <name evidence="1" type="ORF">SMRZ_LOCUS13311</name>
</gene>
<accession>A0A183MB85</accession>
<dbReference type="STRING" id="48269.A0A183MB85"/>
<dbReference type="InterPro" id="IPR000477">
    <property type="entry name" value="RT_dom"/>
</dbReference>
<dbReference type="Proteomes" id="UP000277204">
    <property type="component" value="Unassembled WGS sequence"/>
</dbReference>
<dbReference type="SUPFAM" id="SSF56672">
    <property type="entry name" value="DNA/RNA polymerases"/>
    <property type="match status" value="1"/>
</dbReference>
<dbReference type="AlphaFoldDB" id="A0A183MB85"/>